<dbReference type="PIRSF" id="PIRSF000126">
    <property type="entry name" value="11-beta-HSD1"/>
    <property type="match status" value="1"/>
</dbReference>
<evidence type="ECO:0000313" key="5">
    <source>
        <dbReference type="Proteomes" id="UP000054223"/>
    </source>
</evidence>
<organism evidence="4 5">
    <name type="scientific">Solirubrum puertoriconensis</name>
    <dbReference type="NCBI Taxonomy" id="1751427"/>
    <lineage>
        <taxon>Bacteria</taxon>
        <taxon>Pseudomonadati</taxon>
        <taxon>Bacteroidota</taxon>
        <taxon>Cytophagia</taxon>
        <taxon>Cytophagales</taxon>
    </lineage>
</organism>
<dbReference type="GO" id="GO:0016491">
    <property type="term" value="F:oxidoreductase activity"/>
    <property type="evidence" value="ECO:0007669"/>
    <property type="project" value="UniProtKB-KW"/>
</dbReference>
<dbReference type="SUPFAM" id="SSF51735">
    <property type="entry name" value="NAD(P)-binding Rossmann-fold domains"/>
    <property type="match status" value="1"/>
</dbReference>
<dbReference type="InterPro" id="IPR036291">
    <property type="entry name" value="NAD(P)-bd_dom_sf"/>
</dbReference>
<name>A0A9X0HLJ1_SOLP1</name>
<evidence type="ECO:0000256" key="2">
    <source>
        <dbReference type="ARBA" id="ARBA00023002"/>
    </source>
</evidence>
<keyword evidence="5" id="KW-1185">Reference proteome</keyword>
<accession>A0A9X0HLJ1</accession>
<evidence type="ECO:0000256" key="1">
    <source>
        <dbReference type="ARBA" id="ARBA00006484"/>
    </source>
</evidence>
<dbReference type="RefSeq" id="WP_059069311.1">
    <property type="nucleotide sequence ID" value="NZ_LNAL01000006.1"/>
</dbReference>
<reference evidence="4 5" key="1">
    <citation type="submission" date="2015-11" db="EMBL/GenBank/DDBJ databases">
        <title>Solirubrum puertoriconensis gen. nov. an environmental bacteria isolated in Puerto Rico.</title>
        <authorList>
            <person name="Cuebas-Irizarry M.F."/>
            <person name="Montalvo-Rodriguez R."/>
        </authorList>
    </citation>
    <scope>NUCLEOTIDE SEQUENCE [LARGE SCALE GENOMIC DNA]</scope>
    <source>
        <strain evidence="4 5">MC1A</strain>
    </source>
</reference>
<dbReference type="PRINTS" id="PR00081">
    <property type="entry name" value="GDHRDH"/>
</dbReference>
<dbReference type="OrthoDB" id="9808814at2"/>
<dbReference type="EMBL" id="LNAL01000006">
    <property type="protein sequence ID" value="KUG08155.1"/>
    <property type="molecule type" value="Genomic_DNA"/>
</dbReference>
<protein>
    <submittedName>
        <fullName evidence="4">Oxidoreductase</fullName>
    </submittedName>
</protein>
<dbReference type="InterPro" id="IPR002347">
    <property type="entry name" value="SDR_fam"/>
</dbReference>
<keyword evidence="2" id="KW-0560">Oxidoreductase</keyword>
<dbReference type="PANTHER" id="PTHR42901:SF1">
    <property type="entry name" value="ALCOHOL DEHYDROGENASE"/>
    <property type="match status" value="1"/>
</dbReference>
<evidence type="ECO:0000313" key="4">
    <source>
        <dbReference type="EMBL" id="KUG08155.1"/>
    </source>
</evidence>
<comment type="similarity">
    <text evidence="1 3">Belongs to the short-chain dehydrogenases/reductases (SDR) family.</text>
</comment>
<sequence>MPSNQKYALITGASNGIGYELAKLFARDQYNLVIVARHPDELERVASEFRQQFGVEVVPIAKDLFQPQAPFELVDEVKSRGLQIEALVNNAGQGQYGEFVDTDIRRELDMIQLNIATYVVLTKAYLREMVSRGSGLILQVSSIGGELPGPLQSVYHGTKAFVTSFTEAIREENKDSGVKITALLPGVTDTDFFNKADMTEAKLVKEGHRADPADVAKDGYEALLAGKDKVVSGFMNKVQVAVSNVIPDNLVAANLHQQAKPSTKDE</sequence>
<evidence type="ECO:0000256" key="3">
    <source>
        <dbReference type="RuleBase" id="RU000363"/>
    </source>
</evidence>
<dbReference type="Gene3D" id="3.40.50.720">
    <property type="entry name" value="NAD(P)-binding Rossmann-like Domain"/>
    <property type="match status" value="1"/>
</dbReference>
<proteinExistence type="inferred from homology"/>
<dbReference type="AlphaFoldDB" id="A0A9X0HLJ1"/>
<dbReference type="CDD" id="cd05233">
    <property type="entry name" value="SDR_c"/>
    <property type="match status" value="1"/>
</dbReference>
<comment type="caution">
    <text evidence="4">The sequence shown here is derived from an EMBL/GenBank/DDBJ whole genome shotgun (WGS) entry which is preliminary data.</text>
</comment>
<dbReference type="Pfam" id="PF00106">
    <property type="entry name" value="adh_short"/>
    <property type="match status" value="1"/>
</dbReference>
<gene>
    <name evidence="4" type="ORF">ASU33_08150</name>
</gene>
<dbReference type="PRINTS" id="PR00080">
    <property type="entry name" value="SDRFAMILY"/>
</dbReference>
<dbReference type="Proteomes" id="UP000054223">
    <property type="component" value="Unassembled WGS sequence"/>
</dbReference>
<dbReference type="PANTHER" id="PTHR42901">
    <property type="entry name" value="ALCOHOL DEHYDROGENASE"/>
    <property type="match status" value="1"/>
</dbReference>